<dbReference type="RefSeq" id="WP_100003491.1">
    <property type="nucleotide sequence ID" value="NZ_CP017944.1"/>
</dbReference>
<gene>
    <name evidence="2" type="ORF">B5P45_14060</name>
</gene>
<comment type="caution">
    <text evidence="2">The sequence shown here is derived from an EMBL/GenBank/DDBJ whole genome shotgun (WGS) entry which is preliminary data.</text>
</comment>
<dbReference type="EMBL" id="MZMT01000033">
    <property type="protein sequence ID" value="PIO44377.1"/>
    <property type="molecule type" value="Genomic_DNA"/>
</dbReference>
<dbReference type="Gene3D" id="3.20.20.150">
    <property type="entry name" value="Divalent-metal-dependent TIM barrel enzymes"/>
    <property type="match status" value="1"/>
</dbReference>
<name>A0A2N9VY09_9HYPH</name>
<dbReference type="Proteomes" id="UP000232163">
    <property type="component" value="Unassembled WGS sequence"/>
</dbReference>
<evidence type="ECO:0000313" key="2">
    <source>
        <dbReference type="EMBL" id="PIO44377.1"/>
    </source>
</evidence>
<organism evidence="2 3">
    <name type="scientific">Phyllobacterium zundukense</name>
    <dbReference type="NCBI Taxonomy" id="1867719"/>
    <lineage>
        <taxon>Bacteria</taxon>
        <taxon>Pseudomonadati</taxon>
        <taxon>Pseudomonadota</taxon>
        <taxon>Alphaproteobacteria</taxon>
        <taxon>Hyphomicrobiales</taxon>
        <taxon>Phyllobacteriaceae</taxon>
        <taxon>Phyllobacterium</taxon>
    </lineage>
</organism>
<protein>
    <submittedName>
        <fullName evidence="2">Xylose isomerase</fullName>
    </submittedName>
</protein>
<reference evidence="2 3" key="1">
    <citation type="journal article" date="2017" name="Int J Environ Stud">
        <title>Does the Miocene-Pliocene relict legume Oxytropis triphylla form nitrogen-fixing nodules with a combination of bacterial strains?</title>
        <authorList>
            <person name="Safronova V."/>
            <person name="Belimov A."/>
            <person name="Sazanova A."/>
            <person name="Kuznetsova I."/>
            <person name="Popova J."/>
            <person name="Andronov E."/>
            <person name="Verkhozina A."/>
            <person name="Tikhonovich I."/>
        </authorList>
    </citation>
    <scope>NUCLEOTIDE SEQUENCE [LARGE SCALE GENOMIC DNA]</scope>
    <source>
        <strain evidence="2 3">Tri-38</strain>
    </source>
</reference>
<proteinExistence type="predicted"/>
<dbReference type="InterPro" id="IPR013022">
    <property type="entry name" value="Xyl_isomerase-like_TIM-brl"/>
</dbReference>
<evidence type="ECO:0000259" key="1">
    <source>
        <dbReference type="Pfam" id="PF01261"/>
    </source>
</evidence>
<dbReference type="GO" id="GO:0016853">
    <property type="term" value="F:isomerase activity"/>
    <property type="evidence" value="ECO:0007669"/>
    <property type="project" value="UniProtKB-KW"/>
</dbReference>
<dbReference type="PANTHER" id="PTHR12110">
    <property type="entry name" value="HYDROXYPYRUVATE ISOMERASE"/>
    <property type="match status" value="1"/>
</dbReference>
<dbReference type="SUPFAM" id="SSF51658">
    <property type="entry name" value="Xylose isomerase-like"/>
    <property type="match status" value="1"/>
</dbReference>
<dbReference type="PANTHER" id="PTHR12110:SF41">
    <property type="entry name" value="INOSOSE DEHYDRATASE"/>
    <property type="match status" value="1"/>
</dbReference>
<dbReference type="KEGG" id="pht:BLM14_28260"/>
<keyword evidence="2" id="KW-0413">Isomerase</keyword>
<accession>A0A2N9VY09</accession>
<sequence length="248" mass="27383">MTDLSYQLYSSRNFPPLDQTLEMLKRNGYAQVEGYGGVYADPRATKAALDANGLTMPTGHFSIDLLETEQQKVLDIAGTFGMKAIYCPHLAVDLRPTDAAGWSAFGKRLEAAHATYSKAGYIFGWHNHDFEFKALADGSIPQKLIFDAAPSISWEADIAWIIRGGGDPLQWIENYGSRISAVHVKDIAAAGQNTNEDGWADVGYGTVDWKALITVLKGTPVRYFIMEHDNPSDDERFARRSIATVKAF</sequence>
<dbReference type="Pfam" id="PF01261">
    <property type="entry name" value="AP_endonuc_2"/>
    <property type="match status" value="1"/>
</dbReference>
<feature type="domain" description="Xylose isomerase-like TIM barrel" evidence="1">
    <location>
        <begin position="22"/>
        <end position="243"/>
    </location>
</feature>
<dbReference type="InterPro" id="IPR036237">
    <property type="entry name" value="Xyl_isomerase-like_sf"/>
</dbReference>
<dbReference type="InterPro" id="IPR050312">
    <property type="entry name" value="IolE/XylAMocC-like"/>
</dbReference>
<dbReference type="OrthoDB" id="9798407at2"/>
<dbReference type="AlphaFoldDB" id="A0A2N9VY09"/>
<evidence type="ECO:0000313" key="3">
    <source>
        <dbReference type="Proteomes" id="UP000232163"/>
    </source>
</evidence>
<keyword evidence="3" id="KW-1185">Reference proteome</keyword>